<dbReference type="Proteomes" id="UP000796761">
    <property type="component" value="Unassembled WGS sequence"/>
</dbReference>
<dbReference type="OrthoDB" id="10059618at2759"/>
<organism evidence="2 3">
    <name type="scientific">Zosterops borbonicus</name>
    <dbReference type="NCBI Taxonomy" id="364589"/>
    <lineage>
        <taxon>Eukaryota</taxon>
        <taxon>Metazoa</taxon>
        <taxon>Chordata</taxon>
        <taxon>Craniata</taxon>
        <taxon>Vertebrata</taxon>
        <taxon>Euteleostomi</taxon>
        <taxon>Archelosauria</taxon>
        <taxon>Archosauria</taxon>
        <taxon>Dinosauria</taxon>
        <taxon>Saurischia</taxon>
        <taxon>Theropoda</taxon>
        <taxon>Coelurosauria</taxon>
        <taxon>Aves</taxon>
        <taxon>Neognathae</taxon>
        <taxon>Neoaves</taxon>
        <taxon>Telluraves</taxon>
        <taxon>Australaves</taxon>
        <taxon>Passeriformes</taxon>
        <taxon>Sylvioidea</taxon>
        <taxon>Zosteropidae</taxon>
        <taxon>Zosterops</taxon>
    </lineage>
</organism>
<name>A0A8K1FUD4_9PASS</name>
<sequence length="71" mass="7805">TSVSIEIRYQALDGTAGTWNDKEFLETPSENSEGDGRFSSETDGLLRGLRHGPDGAAGKSEREHAERSLRR</sequence>
<accession>A0A8K1FUD4</accession>
<proteinExistence type="predicted"/>
<evidence type="ECO:0000313" key="2">
    <source>
        <dbReference type="EMBL" id="TRZ05994.1"/>
    </source>
</evidence>
<evidence type="ECO:0000256" key="1">
    <source>
        <dbReference type="SAM" id="MobiDB-lite"/>
    </source>
</evidence>
<dbReference type="AlphaFoldDB" id="A0A8K1FUD4"/>
<evidence type="ECO:0000313" key="3">
    <source>
        <dbReference type="Proteomes" id="UP000796761"/>
    </source>
</evidence>
<keyword evidence="3" id="KW-1185">Reference proteome</keyword>
<dbReference type="EMBL" id="SWJQ01003075">
    <property type="protein sequence ID" value="TRZ05994.1"/>
    <property type="molecule type" value="Genomic_DNA"/>
</dbReference>
<reference evidence="2" key="1">
    <citation type="submission" date="2019-04" db="EMBL/GenBank/DDBJ databases">
        <title>Genome assembly of Zosterops borbonicus 15179.</title>
        <authorList>
            <person name="Leroy T."/>
            <person name="Anselmetti Y."/>
            <person name="Tilak M.-K."/>
            <person name="Nabholz B."/>
        </authorList>
    </citation>
    <scope>NUCLEOTIDE SEQUENCE</scope>
    <source>
        <strain evidence="2">HGM_15179</strain>
        <tissue evidence="2">Muscle</tissue>
    </source>
</reference>
<comment type="caution">
    <text evidence="2">The sequence shown here is derived from an EMBL/GenBank/DDBJ whole genome shotgun (WGS) entry which is preliminary data.</text>
</comment>
<feature type="region of interest" description="Disordered" evidence="1">
    <location>
        <begin position="20"/>
        <end position="71"/>
    </location>
</feature>
<feature type="non-terminal residue" evidence="2">
    <location>
        <position position="1"/>
    </location>
</feature>
<protein>
    <submittedName>
        <fullName evidence="2">Uncharacterized protein</fullName>
    </submittedName>
</protein>
<gene>
    <name evidence="2" type="ORF">HGM15179_021113</name>
</gene>
<feature type="compositionally biased region" description="Basic and acidic residues" evidence="1">
    <location>
        <begin position="59"/>
        <end position="71"/>
    </location>
</feature>